<evidence type="ECO:0000259" key="2">
    <source>
        <dbReference type="PROSITE" id="PS50943"/>
    </source>
</evidence>
<dbReference type="SUPFAM" id="SSF47413">
    <property type="entry name" value="lambda repressor-like DNA-binding domains"/>
    <property type="match status" value="1"/>
</dbReference>
<name>A0A7Y0L221_9FIRM</name>
<dbReference type="AlphaFoldDB" id="A0A7Y0L221"/>
<dbReference type="CDD" id="cd00093">
    <property type="entry name" value="HTH_XRE"/>
    <property type="match status" value="1"/>
</dbReference>
<keyword evidence="4" id="KW-1185">Reference proteome</keyword>
<dbReference type="Gene3D" id="1.10.260.40">
    <property type="entry name" value="lambda repressor-like DNA-binding domains"/>
    <property type="match status" value="1"/>
</dbReference>
<evidence type="ECO:0000313" key="3">
    <source>
        <dbReference type="EMBL" id="NMP21867.1"/>
    </source>
</evidence>
<evidence type="ECO:0000313" key="4">
    <source>
        <dbReference type="Proteomes" id="UP000533476"/>
    </source>
</evidence>
<dbReference type="InterPro" id="IPR001387">
    <property type="entry name" value="Cro/C1-type_HTH"/>
</dbReference>
<comment type="caution">
    <text evidence="3">The sequence shown here is derived from an EMBL/GenBank/DDBJ whole genome shotgun (WGS) entry which is preliminary data.</text>
</comment>
<dbReference type="PROSITE" id="PS50943">
    <property type="entry name" value="HTH_CROC1"/>
    <property type="match status" value="1"/>
</dbReference>
<dbReference type="InterPro" id="IPR050807">
    <property type="entry name" value="TransReg_Diox_bact_type"/>
</dbReference>
<dbReference type="GO" id="GO:0003677">
    <property type="term" value="F:DNA binding"/>
    <property type="evidence" value="ECO:0007669"/>
    <property type="project" value="UniProtKB-KW"/>
</dbReference>
<evidence type="ECO:0000256" key="1">
    <source>
        <dbReference type="ARBA" id="ARBA00023125"/>
    </source>
</evidence>
<dbReference type="SMART" id="SM00530">
    <property type="entry name" value="HTH_XRE"/>
    <property type="match status" value="1"/>
</dbReference>
<accession>A0A7Y0L221</accession>
<dbReference type="Proteomes" id="UP000533476">
    <property type="component" value="Unassembled WGS sequence"/>
</dbReference>
<dbReference type="InterPro" id="IPR010982">
    <property type="entry name" value="Lambda_DNA-bd_dom_sf"/>
</dbReference>
<dbReference type="EMBL" id="JABBVZ010000013">
    <property type="protein sequence ID" value="NMP21867.1"/>
    <property type="molecule type" value="Genomic_DNA"/>
</dbReference>
<dbReference type="PANTHER" id="PTHR46797">
    <property type="entry name" value="HTH-TYPE TRANSCRIPTIONAL REGULATOR"/>
    <property type="match status" value="1"/>
</dbReference>
<dbReference type="PANTHER" id="PTHR46797:SF1">
    <property type="entry name" value="METHYLPHOSPHONATE SYNTHASE"/>
    <property type="match status" value="1"/>
</dbReference>
<dbReference type="Pfam" id="PF01381">
    <property type="entry name" value="HTH_3"/>
    <property type="match status" value="1"/>
</dbReference>
<dbReference type="GO" id="GO:0003700">
    <property type="term" value="F:DNA-binding transcription factor activity"/>
    <property type="evidence" value="ECO:0007669"/>
    <property type="project" value="TreeGrafter"/>
</dbReference>
<dbReference type="RefSeq" id="WP_169097662.1">
    <property type="nucleotide sequence ID" value="NZ_JABBVZ010000013.1"/>
</dbReference>
<proteinExistence type="predicted"/>
<reference evidence="3 4" key="1">
    <citation type="submission" date="2020-04" db="EMBL/GenBank/DDBJ databases">
        <authorList>
            <person name="Zhang R."/>
            <person name="Schippers A."/>
        </authorList>
    </citation>
    <scope>NUCLEOTIDE SEQUENCE [LARGE SCALE GENOMIC DNA]</scope>
    <source>
        <strain evidence="3 4">DSM 109850</strain>
    </source>
</reference>
<sequence length="73" mass="8220">MNQIRRLRQLRGMTQEELAMAANCGRSFLSQIENGKANPTEAVYKEIAKALRVPLSQLFVDDSPTPTKTRTVE</sequence>
<keyword evidence="1" id="KW-0238">DNA-binding</keyword>
<gene>
    <name evidence="3" type="ORF">HIJ39_05815</name>
</gene>
<protein>
    <submittedName>
        <fullName evidence="3">Helix-turn-helix transcriptional regulator</fullName>
    </submittedName>
</protein>
<dbReference type="GO" id="GO:0005829">
    <property type="term" value="C:cytosol"/>
    <property type="evidence" value="ECO:0007669"/>
    <property type="project" value="TreeGrafter"/>
</dbReference>
<organism evidence="3 4">
    <name type="scientific">Sulfobacillus harzensis</name>
    <dbReference type="NCBI Taxonomy" id="2729629"/>
    <lineage>
        <taxon>Bacteria</taxon>
        <taxon>Bacillati</taxon>
        <taxon>Bacillota</taxon>
        <taxon>Clostridia</taxon>
        <taxon>Eubacteriales</taxon>
        <taxon>Clostridiales Family XVII. Incertae Sedis</taxon>
        <taxon>Sulfobacillus</taxon>
    </lineage>
</organism>
<feature type="domain" description="HTH cro/C1-type" evidence="2">
    <location>
        <begin position="4"/>
        <end position="58"/>
    </location>
</feature>